<protein>
    <submittedName>
        <fullName evidence="4">Ig-like domain-containing protein</fullName>
    </submittedName>
</protein>
<dbReference type="RefSeq" id="WP_220251560.1">
    <property type="nucleotide sequence ID" value="NZ_JAICCF010000003.1"/>
</dbReference>
<sequence length="495" mass="56551">MMTHNFRCWAVWLLVISACIYLIPGCANIVPPSGGPKDTLAPRVVNISPADSTLHFNSKKVYFTFNEFVQVDNVFEKLIVSPTLKRTPTVTYKLRTVTMEIKDTLQENTTYTFNFSDAVRDNNESNPIQDFQYVVSTGDYLDSLQVRGFIIDAQTGRPDSNVSVMIYRSDVDSVVSKEKPVYFARSKGNGSFWFRNMAPGDYKLFALKEEDRDLQYNQPKEMIAFNDSLLHLREQNLSDITMLLFTEQDSTLKKPDDMQTDAEVAQEEADKREEEKEKEKDKKKRRILNISPDLADNRQELGKPLLVTFSAPLKTFDSTAFTLTQDTLFTPVEFTTSMDSTRTKLYVNYDWKEGKPYRLIIPKESVADTTGLQPTKSDTISFAAKKESDYGKAMLTLVLSDSAKANISDTMHYVAQLVVNKEIKYAGKVVNGTWIQKRITPAEYEVYILLDENNNGKWDRGVYYGTPKKQPERVVSFPKKENIKANWGVKIRVNI</sequence>
<feature type="domain" description="SbsA Ig-like" evidence="3">
    <location>
        <begin position="38"/>
        <end position="128"/>
    </location>
</feature>
<evidence type="ECO:0000313" key="4">
    <source>
        <dbReference type="EMBL" id="MBW8686245.1"/>
    </source>
</evidence>
<dbReference type="Pfam" id="PF13205">
    <property type="entry name" value="Big_5"/>
    <property type="match status" value="1"/>
</dbReference>
<feature type="region of interest" description="Disordered" evidence="2">
    <location>
        <begin position="252"/>
        <end position="284"/>
    </location>
</feature>
<dbReference type="Proteomes" id="UP000812961">
    <property type="component" value="Unassembled WGS sequence"/>
</dbReference>
<dbReference type="PROSITE" id="PS51257">
    <property type="entry name" value="PROKAR_LIPOPROTEIN"/>
    <property type="match status" value="1"/>
</dbReference>
<proteinExistence type="predicted"/>
<organism evidence="4 5">
    <name type="scientific">Chitinophaga rhizophila</name>
    <dbReference type="NCBI Taxonomy" id="2866212"/>
    <lineage>
        <taxon>Bacteria</taxon>
        <taxon>Pseudomonadati</taxon>
        <taxon>Bacteroidota</taxon>
        <taxon>Chitinophagia</taxon>
        <taxon>Chitinophagales</taxon>
        <taxon>Chitinophagaceae</taxon>
        <taxon>Chitinophaga</taxon>
    </lineage>
</organism>
<feature type="compositionally biased region" description="Acidic residues" evidence="2">
    <location>
        <begin position="258"/>
        <end position="267"/>
    </location>
</feature>
<dbReference type="EMBL" id="JAICCF010000003">
    <property type="protein sequence ID" value="MBW8686245.1"/>
    <property type="molecule type" value="Genomic_DNA"/>
</dbReference>
<dbReference type="InterPro" id="IPR032812">
    <property type="entry name" value="SbsA_Ig"/>
</dbReference>
<keyword evidence="1" id="KW-0732">Signal</keyword>
<evidence type="ECO:0000256" key="1">
    <source>
        <dbReference type="ARBA" id="ARBA00022729"/>
    </source>
</evidence>
<evidence type="ECO:0000256" key="2">
    <source>
        <dbReference type="SAM" id="MobiDB-lite"/>
    </source>
</evidence>
<feature type="compositionally biased region" description="Basic and acidic residues" evidence="2">
    <location>
        <begin position="268"/>
        <end position="280"/>
    </location>
</feature>
<reference evidence="4 5" key="1">
    <citation type="submission" date="2021-08" db="EMBL/GenBank/DDBJ databases">
        <title>The genome sequence of Chitinophaga sp. B61.</title>
        <authorList>
            <person name="Zhang X."/>
        </authorList>
    </citation>
    <scope>NUCLEOTIDE SEQUENCE [LARGE SCALE GENOMIC DNA]</scope>
    <source>
        <strain evidence="4 5">B61</strain>
    </source>
</reference>
<comment type="caution">
    <text evidence="4">The sequence shown here is derived from an EMBL/GenBank/DDBJ whole genome shotgun (WGS) entry which is preliminary data.</text>
</comment>
<dbReference type="InterPro" id="IPR013784">
    <property type="entry name" value="Carb-bd-like_fold"/>
</dbReference>
<dbReference type="SUPFAM" id="SSF49452">
    <property type="entry name" value="Starch-binding domain-like"/>
    <property type="match status" value="1"/>
</dbReference>
<gene>
    <name evidence="4" type="ORF">K1Y79_18040</name>
</gene>
<name>A0ABS7GEY2_9BACT</name>
<accession>A0ABS7GEY2</accession>
<evidence type="ECO:0000313" key="5">
    <source>
        <dbReference type="Proteomes" id="UP000812961"/>
    </source>
</evidence>
<keyword evidence="5" id="KW-1185">Reference proteome</keyword>
<evidence type="ECO:0000259" key="3">
    <source>
        <dbReference type="Pfam" id="PF13205"/>
    </source>
</evidence>